<dbReference type="RefSeq" id="WP_149309662.1">
    <property type="nucleotide sequence ID" value="NZ_SRSD01000012.1"/>
</dbReference>
<comment type="caution">
    <text evidence="2">The sequence shown here is derived from an EMBL/GenBank/DDBJ whole genome shotgun (WGS) entry which is preliminary data.</text>
</comment>
<organism evidence="2 3">
    <name type="scientific">Oryzomonas rubra</name>
    <dbReference type="NCBI Taxonomy" id="2509454"/>
    <lineage>
        <taxon>Bacteria</taxon>
        <taxon>Pseudomonadati</taxon>
        <taxon>Thermodesulfobacteriota</taxon>
        <taxon>Desulfuromonadia</taxon>
        <taxon>Geobacterales</taxon>
        <taxon>Geobacteraceae</taxon>
        <taxon>Oryzomonas</taxon>
    </lineage>
</organism>
<evidence type="ECO:0000256" key="1">
    <source>
        <dbReference type="SAM" id="SignalP"/>
    </source>
</evidence>
<keyword evidence="1" id="KW-0732">Signal</keyword>
<name>A0A5A9X4L9_9BACT</name>
<proteinExistence type="predicted"/>
<evidence type="ECO:0000313" key="2">
    <source>
        <dbReference type="EMBL" id="KAA0888092.1"/>
    </source>
</evidence>
<dbReference type="Proteomes" id="UP000324298">
    <property type="component" value="Unassembled WGS sequence"/>
</dbReference>
<accession>A0A5A9X4L9</accession>
<keyword evidence="3" id="KW-1185">Reference proteome</keyword>
<sequence length="181" mass="18675">MTKRIFSIAAALVAALFSAGSADASTYTGTVNRSITVYGSPIIVSKYADMSLSIKSNATGKNTYADTDAEWSLTSPLIYTVSSDCNGTSASVTLSPTLNASASLSGNPANIQFVCRAASGSIPTTKTMGVDCSVFYNQNSSGETCNAVYFSFIPVSVTFGTANTAGTYSGAGTATLDYMTW</sequence>
<evidence type="ECO:0000313" key="3">
    <source>
        <dbReference type="Proteomes" id="UP000324298"/>
    </source>
</evidence>
<protein>
    <submittedName>
        <fullName evidence="2">Uncharacterized protein</fullName>
    </submittedName>
</protein>
<feature type="chain" id="PRO_5022761345" evidence="1">
    <location>
        <begin position="25"/>
        <end position="181"/>
    </location>
</feature>
<reference evidence="2 3" key="1">
    <citation type="submission" date="2019-04" db="EMBL/GenBank/DDBJ databases">
        <title>Geobacter ruber sp. nov., ferric-reducing bacteria isolated from paddy soil.</title>
        <authorList>
            <person name="Xu Z."/>
            <person name="Masuda Y."/>
            <person name="Itoh H."/>
            <person name="Senoo K."/>
        </authorList>
    </citation>
    <scope>NUCLEOTIDE SEQUENCE [LARGE SCALE GENOMIC DNA]</scope>
    <source>
        <strain evidence="2 3">Red88</strain>
    </source>
</reference>
<feature type="signal peptide" evidence="1">
    <location>
        <begin position="1"/>
        <end position="24"/>
    </location>
</feature>
<dbReference type="AlphaFoldDB" id="A0A5A9X4L9"/>
<dbReference type="EMBL" id="SRSD01000012">
    <property type="protein sequence ID" value="KAA0888092.1"/>
    <property type="molecule type" value="Genomic_DNA"/>
</dbReference>
<gene>
    <name evidence="2" type="ORF">ET418_16970</name>
</gene>